<reference evidence="1 2" key="1">
    <citation type="submission" date="2020-07" db="EMBL/GenBank/DDBJ databases">
        <title>Genomic Encyclopedia of Type Strains, Phase IV (KMG-V): Genome sequencing to study the core and pangenomes of soil and plant-associated prokaryotes.</title>
        <authorList>
            <person name="Whitman W."/>
        </authorList>
    </citation>
    <scope>NUCLEOTIDE SEQUENCE [LARGE SCALE GENOMIC DNA]</scope>
    <source>
        <strain evidence="1 2">C12</strain>
    </source>
</reference>
<dbReference type="EMBL" id="JACDUN010000001">
    <property type="protein sequence ID" value="MBA2858663.1"/>
    <property type="molecule type" value="Genomic_DNA"/>
</dbReference>
<gene>
    <name evidence="1" type="ORF">HNP93_001364</name>
</gene>
<organism evidence="1 2">
    <name type="scientific">Methanococcus maripaludis</name>
    <name type="common">Methanococcus deltae</name>
    <dbReference type="NCBI Taxonomy" id="39152"/>
    <lineage>
        <taxon>Archaea</taxon>
        <taxon>Methanobacteriati</taxon>
        <taxon>Methanobacteriota</taxon>
        <taxon>Methanomada group</taxon>
        <taxon>Methanococci</taxon>
        <taxon>Methanococcales</taxon>
        <taxon>Methanococcaceae</taxon>
        <taxon>Methanococcus</taxon>
    </lineage>
</organism>
<comment type="caution">
    <text evidence="1">The sequence shown here is derived from an EMBL/GenBank/DDBJ whole genome shotgun (WGS) entry which is preliminary data.</text>
</comment>
<evidence type="ECO:0000313" key="2">
    <source>
        <dbReference type="Proteomes" id="UP000558015"/>
    </source>
</evidence>
<dbReference type="Proteomes" id="UP000558015">
    <property type="component" value="Unassembled WGS sequence"/>
</dbReference>
<dbReference type="RefSeq" id="WP_181493535.1">
    <property type="nucleotide sequence ID" value="NZ_JACDUN010000001.1"/>
</dbReference>
<accession>A0A7J9P618</accession>
<proteinExistence type="predicted"/>
<protein>
    <submittedName>
        <fullName evidence="1">Uncharacterized protein</fullName>
    </submittedName>
</protein>
<sequence>MRVTCEFSVVSLFDESIFNLFKENTNDAITQINKIREKDIYSINEEEYLKELVSDYSIEYPSLDFESITQNSKYDEDLQKNKDVLHVKFYIKYDGWFNNFGYGPSDFEGFKNQVRLSNENSSELSFHVIDSENNPEMVKEMYLNIKSTFEENYPKILSEIKEYNSKLEETLSPILKEKMERVNRIKKLDEVLGIPKRN</sequence>
<dbReference type="AlphaFoldDB" id="A0A7J9P618"/>
<name>A0A7J9P618_METMI</name>
<evidence type="ECO:0000313" key="1">
    <source>
        <dbReference type="EMBL" id="MBA2858663.1"/>
    </source>
</evidence>